<evidence type="ECO:0000256" key="3">
    <source>
        <dbReference type="ARBA" id="ARBA00022989"/>
    </source>
</evidence>
<evidence type="ECO:0000256" key="4">
    <source>
        <dbReference type="ARBA" id="ARBA00023136"/>
    </source>
</evidence>
<evidence type="ECO:0000313" key="8">
    <source>
        <dbReference type="Proteomes" id="UP000468591"/>
    </source>
</evidence>
<evidence type="ECO:0000259" key="6">
    <source>
        <dbReference type="Pfam" id="PF04932"/>
    </source>
</evidence>
<name>A0A6P0CFK8_9RHOB</name>
<keyword evidence="2 5" id="KW-0812">Transmembrane</keyword>
<proteinExistence type="predicted"/>
<comment type="subcellular location">
    <subcellularLocation>
        <location evidence="1">Membrane</location>
        <topology evidence="1">Multi-pass membrane protein</topology>
    </subcellularLocation>
</comment>
<evidence type="ECO:0000256" key="5">
    <source>
        <dbReference type="SAM" id="Phobius"/>
    </source>
</evidence>
<dbReference type="PANTHER" id="PTHR37422">
    <property type="entry name" value="TEICHURONIC ACID BIOSYNTHESIS PROTEIN TUAE"/>
    <property type="match status" value="1"/>
</dbReference>
<comment type="caution">
    <text evidence="7">The sequence shown here is derived from an EMBL/GenBank/DDBJ whole genome shotgun (WGS) entry which is preliminary data.</text>
</comment>
<dbReference type="PANTHER" id="PTHR37422:SF13">
    <property type="entry name" value="LIPOPOLYSACCHARIDE BIOSYNTHESIS PROTEIN PA4999-RELATED"/>
    <property type="match status" value="1"/>
</dbReference>
<feature type="transmembrane region" description="Helical" evidence="5">
    <location>
        <begin position="217"/>
        <end position="232"/>
    </location>
</feature>
<feature type="transmembrane region" description="Helical" evidence="5">
    <location>
        <begin position="112"/>
        <end position="135"/>
    </location>
</feature>
<feature type="domain" description="O-antigen ligase-related" evidence="6">
    <location>
        <begin position="222"/>
        <end position="365"/>
    </location>
</feature>
<feature type="transmembrane region" description="Helical" evidence="5">
    <location>
        <begin position="54"/>
        <end position="74"/>
    </location>
</feature>
<evidence type="ECO:0000256" key="2">
    <source>
        <dbReference type="ARBA" id="ARBA00022692"/>
    </source>
</evidence>
<feature type="transmembrane region" description="Helical" evidence="5">
    <location>
        <begin position="386"/>
        <end position="405"/>
    </location>
</feature>
<feature type="transmembrane region" description="Helical" evidence="5">
    <location>
        <begin position="354"/>
        <end position="374"/>
    </location>
</feature>
<keyword evidence="4 5" id="KW-0472">Membrane</keyword>
<feature type="transmembrane region" description="Helical" evidence="5">
    <location>
        <begin position="187"/>
        <end position="205"/>
    </location>
</feature>
<dbReference type="InterPro" id="IPR007016">
    <property type="entry name" value="O-antigen_ligase-rel_domated"/>
</dbReference>
<gene>
    <name evidence="7" type="ORF">GV827_20230</name>
</gene>
<keyword evidence="8" id="KW-1185">Reference proteome</keyword>
<organism evidence="7 8">
    <name type="scientific">Sulfitobacter sediminilitoris</name>
    <dbReference type="NCBI Taxonomy" id="2698830"/>
    <lineage>
        <taxon>Bacteria</taxon>
        <taxon>Pseudomonadati</taxon>
        <taxon>Pseudomonadota</taxon>
        <taxon>Alphaproteobacteria</taxon>
        <taxon>Rhodobacterales</taxon>
        <taxon>Roseobacteraceae</taxon>
        <taxon>Sulfitobacter</taxon>
    </lineage>
</organism>
<dbReference type="Proteomes" id="UP000468591">
    <property type="component" value="Unassembled WGS sequence"/>
</dbReference>
<feature type="transmembrane region" description="Helical" evidence="5">
    <location>
        <begin position="21"/>
        <end position="42"/>
    </location>
</feature>
<sequence length="443" mass="48483">MGRKQISEAVESSHQGPHKGVLRLLIGVLALWPLLCGALVLSLEDPLAPGIEYFVYRSLGHVAIVLTLIICALSSARQRRYRKATLTRLDVLLIALVTWAFVYTTLFAQPNYYLLVPAAVIHLLTLLGVISAISLFARWSDGVPPSIWTAIFVSMLLYLPLLPYIVFVASEAPDFIWKAAFAPVQNVRWYGALLAIALAAGLAPAWPRPLGLSPSRWWRPVGLIILWALLFWSGSRGQVLGLFGAVAIVVLLNPRLRPRLAFQTTATAVPGLALSALPPTPTADFGFLSRLLGRTFEADLNAASSGRIQLWLKTVEVIQEKPLFGHGLLQFFPVVLGEDNAASAFHSHNFPLEAMLAFGLIGGGALIFLVLRFYVRQMTRAHQRDFPEAIVPPVLIFTTILLMSLVSGGVLFQTISAYLVIAGCAIWAGLAPLNRERQTEKVQ</sequence>
<evidence type="ECO:0000256" key="1">
    <source>
        <dbReference type="ARBA" id="ARBA00004141"/>
    </source>
</evidence>
<dbReference type="AlphaFoldDB" id="A0A6P0CFK8"/>
<accession>A0A6P0CFK8</accession>
<protein>
    <recommendedName>
        <fullName evidence="6">O-antigen ligase-related domain-containing protein</fullName>
    </recommendedName>
</protein>
<dbReference type="Pfam" id="PF04932">
    <property type="entry name" value="Wzy_C"/>
    <property type="match status" value="1"/>
</dbReference>
<evidence type="ECO:0000313" key="7">
    <source>
        <dbReference type="EMBL" id="NEK24707.1"/>
    </source>
</evidence>
<dbReference type="GO" id="GO:0016020">
    <property type="term" value="C:membrane"/>
    <property type="evidence" value="ECO:0007669"/>
    <property type="project" value="UniProtKB-SubCell"/>
</dbReference>
<feature type="transmembrane region" description="Helical" evidence="5">
    <location>
        <begin position="147"/>
        <end position="167"/>
    </location>
</feature>
<dbReference type="RefSeq" id="WP_164355632.1">
    <property type="nucleotide sequence ID" value="NZ_JAABNT010000020.1"/>
</dbReference>
<feature type="transmembrane region" description="Helical" evidence="5">
    <location>
        <begin position="411"/>
        <end position="433"/>
    </location>
</feature>
<dbReference type="EMBL" id="JAABNT010000020">
    <property type="protein sequence ID" value="NEK24707.1"/>
    <property type="molecule type" value="Genomic_DNA"/>
</dbReference>
<reference evidence="7 8" key="1">
    <citation type="submission" date="2020-01" db="EMBL/GenBank/DDBJ databases">
        <title>Sulfitobacter sediminilitoris sp. nov., isolated from a tidal flat.</title>
        <authorList>
            <person name="Park S."/>
            <person name="Yoon J.-H."/>
        </authorList>
    </citation>
    <scope>NUCLEOTIDE SEQUENCE [LARGE SCALE GENOMIC DNA]</scope>
    <source>
        <strain evidence="7 8">JBTF-M27</strain>
    </source>
</reference>
<feature type="transmembrane region" description="Helical" evidence="5">
    <location>
        <begin position="238"/>
        <end position="253"/>
    </location>
</feature>
<dbReference type="InterPro" id="IPR051533">
    <property type="entry name" value="WaaL-like"/>
</dbReference>
<keyword evidence="3 5" id="KW-1133">Transmembrane helix</keyword>